<name>A0AAV8WM26_9CUCU</name>
<dbReference type="InterPro" id="IPR039782">
    <property type="entry name" value="VPS13B"/>
</dbReference>
<organism evidence="1 2">
    <name type="scientific">Rhamnusium bicolor</name>
    <dbReference type="NCBI Taxonomy" id="1586634"/>
    <lineage>
        <taxon>Eukaryota</taxon>
        <taxon>Metazoa</taxon>
        <taxon>Ecdysozoa</taxon>
        <taxon>Arthropoda</taxon>
        <taxon>Hexapoda</taxon>
        <taxon>Insecta</taxon>
        <taxon>Pterygota</taxon>
        <taxon>Neoptera</taxon>
        <taxon>Endopterygota</taxon>
        <taxon>Coleoptera</taxon>
        <taxon>Polyphaga</taxon>
        <taxon>Cucujiformia</taxon>
        <taxon>Chrysomeloidea</taxon>
        <taxon>Cerambycidae</taxon>
        <taxon>Lepturinae</taxon>
        <taxon>Rhagiini</taxon>
        <taxon>Rhamnusium</taxon>
    </lineage>
</organism>
<sequence length="314" mass="34067">MKHVTAGTLQSITKLASSVARNLDRLTLDEEHLKRTEEQRRQKPQGLTQGIVAGAVGGIAHHPLQSVMSEGASPRSLAAGVGLGLVGVFTKPLSGAAELVALTGQGLLQGAGWNSLPEPRASPSISIIHHGSNSVLKYHWKLINSISHSQLLYVTEATSITNNYQYESIALILTIDALIIINTDEDETQRIISLSELSVTPSNDPTMVVFKLSPPLVQVKSEDETSIEMDPACRARVADYVRSTVGLLNLPESLLSPEHSEISISPLSSPGLVSNVSQECTILSFYVNPQSRNYFLCLFSLAKQHRHNYNFPVL</sequence>
<evidence type="ECO:0000313" key="2">
    <source>
        <dbReference type="Proteomes" id="UP001162156"/>
    </source>
</evidence>
<gene>
    <name evidence="1" type="ORF">NQ314_019920</name>
</gene>
<dbReference type="AlphaFoldDB" id="A0AAV8WM26"/>
<comment type="caution">
    <text evidence="1">The sequence shown here is derived from an EMBL/GenBank/DDBJ whole genome shotgun (WGS) entry which is preliminary data.</text>
</comment>
<dbReference type="EMBL" id="JANEYF010005590">
    <property type="protein sequence ID" value="KAJ8927593.1"/>
    <property type="molecule type" value="Genomic_DNA"/>
</dbReference>
<protein>
    <recommendedName>
        <fullName evidence="3">Vacuolar protein sorting-associated protein 13 DH-like domain-containing protein</fullName>
    </recommendedName>
</protein>
<dbReference type="PANTHER" id="PTHR12517:SF0">
    <property type="entry name" value="INTERMEMBRANE LIPID TRANSFER PROTEIN VPS13B"/>
    <property type="match status" value="1"/>
</dbReference>
<evidence type="ECO:0008006" key="3">
    <source>
        <dbReference type="Google" id="ProtNLM"/>
    </source>
</evidence>
<accession>A0AAV8WM26</accession>
<dbReference type="Proteomes" id="UP001162156">
    <property type="component" value="Unassembled WGS sequence"/>
</dbReference>
<evidence type="ECO:0000313" key="1">
    <source>
        <dbReference type="EMBL" id="KAJ8927593.1"/>
    </source>
</evidence>
<proteinExistence type="predicted"/>
<dbReference type="PANTHER" id="PTHR12517">
    <property type="entry name" value="VACUOLAR PROTEIN SORTING-ASSOCIATED PROTEIN 13B"/>
    <property type="match status" value="1"/>
</dbReference>
<keyword evidence="2" id="KW-1185">Reference proteome</keyword>
<reference evidence="1" key="1">
    <citation type="journal article" date="2023" name="Insect Mol. Biol.">
        <title>Genome sequencing provides insights into the evolution of gene families encoding plant cell wall-degrading enzymes in longhorned beetles.</title>
        <authorList>
            <person name="Shin N.R."/>
            <person name="Okamura Y."/>
            <person name="Kirsch R."/>
            <person name="Pauchet Y."/>
        </authorList>
    </citation>
    <scope>NUCLEOTIDE SEQUENCE</scope>
    <source>
        <strain evidence="1">RBIC_L_NR</strain>
    </source>
</reference>